<dbReference type="InterPro" id="IPR039875">
    <property type="entry name" value="LENG1-like"/>
</dbReference>
<accession>A0A177WGB0</accession>
<dbReference type="AlphaFoldDB" id="A0A177WGB0"/>
<dbReference type="eggNOG" id="ENOG502RR25">
    <property type="taxonomic scope" value="Eukaryota"/>
</dbReference>
<dbReference type="STRING" id="403673.A0A177WGB0"/>
<reference evidence="3 4" key="2">
    <citation type="submission" date="2016-05" db="EMBL/GenBank/DDBJ databases">
        <title>Lineage-specific infection strategies underlie the spectrum of fungal disease in amphibians.</title>
        <authorList>
            <person name="Cuomo C.A."/>
            <person name="Farrer R.A."/>
            <person name="James T."/>
            <person name="Longcore J."/>
            <person name="Birren B."/>
        </authorList>
    </citation>
    <scope>NUCLEOTIDE SEQUENCE [LARGE SCALE GENOMIC DNA]</scope>
    <source>
        <strain evidence="3 4">JEL423</strain>
    </source>
</reference>
<evidence type="ECO:0000313" key="3">
    <source>
        <dbReference type="EMBL" id="OAJ39158.1"/>
    </source>
</evidence>
<dbReference type="EMBL" id="DS022302">
    <property type="protein sequence ID" value="OAJ39158.1"/>
    <property type="molecule type" value="Genomic_DNA"/>
</dbReference>
<feature type="compositionally biased region" description="Basic and acidic residues" evidence="1">
    <location>
        <begin position="225"/>
        <end position="256"/>
    </location>
</feature>
<name>A0A177WGB0_BATDL</name>
<proteinExistence type="predicted"/>
<feature type="compositionally biased region" description="Basic and acidic residues" evidence="1">
    <location>
        <begin position="25"/>
        <end position="54"/>
    </location>
</feature>
<feature type="compositionally biased region" description="Basic and acidic residues" evidence="1">
    <location>
        <begin position="140"/>
        <end position="169"/>
    </location>
</feature>
<feature type="compositionally biased region" description="Basic and acidic residues" evidence="1">
    <location>
        <begin position="271"/>
        <end position="283"/>
    </location>
</feature>
<feature type="region of interest" description="Disordered" evidence="1">
    <location>
        <begin position="225"/>
        <end position="283"/>
    </location>
</feature>
<evidence type="ECO:0000313" key="4">
    <source>
        <dbReference type="Proteomes" id="UP000077115"/>
    </source>
</evidence>
<feature type="compositionally biased region" description="Polar residues" evidence="1">
    <location>
        <begin position="61"/>
        <end position="70"/>
    </location>
</feature>
<reference evidence="3 4" key="1">
    <citation type="submission" date="2006-10" db="EMBL/GenBank/DDBJ databases">
        <title>The Genome Sequence of Batrachochytrium dendrobatidis JEL423.</title>
        <authorList>
            <consortium name="The Broad Institute Genome Sequencing Platform"/>
            <person name="Birren B."/>
            <person name="Lander E."/>
            <person name="Galagan J."/>
            <person name="Cuomo C."/>
            <person name="Devon K."/>
            <person name="Jaffe D."/>
            <person name="Butler J."/>
            <person name="Alvarez P."/>
            <person name="Gnerre S."/>
            <person name="Grabherr M."/>
            <person name="Kleber M."/>
            <person name="Mauceli E."/>
            <person name="Brockman W."/>
            <person name="Young S."/>
            <person name="LaButti K."/>
            <person name="Sykes S."/>
            <person name="DeCaprio D."/>
            <person name="Crawford M."/>
            <person name="Koehrsen M."/>
            <person name="Engels R."/>
            <person name="Montgomery P."/>
            <person name="Pearson M."/>
            <person name="Howarth C."/>
            <person name="Larson L."/>
            <person name="White J."/>
            <person name="O'Leary S."/>
            <person name="Kodira C."/>
            <person name="Zeng Q."/>
            <person name="Yandava C."/>
            <person name="Alvarado L."/>
            <person name="Longcore J."/>
            <person name="James T."/>
        </authorList>
    </citation>
    <scope>NUCLEOTIDE SEQUENCE [LARGE SCALE GENOMIC DNA]</scope>
    <source>
        <strain evidence="3 4">JEL423</strain>
    </source>
</reference>
<dbReference type="SMART" id="SM01083">
    <property type="entry name" value="Cir_N"/>
    <property type="match status" value="1"/>
</dbReference>
<protein>
    <recommendedName>
        <fullName evidence="2">CBF1-interacting co-repressor CIR N-terminal domain-containing protein</fullName>
    </recommendedName>
</protein>
<feature type="region of interest" description="Disordered" evidence="1">
    <location>
        <begin position="25"/>
        <end position="110"/>
    </location>
</feature>
<feature type="region of interest" description="Disordered" evidence="1">
    <location>
        <begin position="126"/>
        <end position="210"/>
    </location>
</feature>
<evidence type="ECO:0000256" key="1">
    <source>
        <dbReference type="SAM" id="MobiDB-lite"/>
    </source>
</evidence>
<dbReference type="OrthoDB" id="2159131at2759"/>
<dbReference type="InterPro" id="IPR019339">
    <property type="entry name" value="CIR_N_dom"/>
</dbReference>
<gene>
    <name evidence="3" type="ORF">BDEG_23025</name>
</gene>
<dbReference type="PANTHER" id="PTHR22093:SF0">
    <property type="entry name" value="LEUKOCYTE RECEPTOR CLUSTER MEMBER 1"/>
    <property type="match status" value="1"/>
</dbReference>
<dbReference type="VEuPathDB" id="FungiDB:BDEG_23025"/>
<sequence>MGKLNLLPHKSWNVYSQKNIEKVRQDERQAELKGESKHQRATKAEQEIRLETLRARAISRSGITNTVTELSNDHKEPFGSSSHHRTDSDHRKSKPLHHTTNQELDAEKLAEKKKWERKLTVYLGETRDGKKETPWYADMDYGRSRREKSVRPADLESRSRKDEQKKKQMDPVQDMARYLSKKKKTDVHDHSTFKVSKPKSHESGEISSCSNTLTIEELRKERLQREAKEKQRTRELLDPLKASRTEPVKHDSDERYYNAQFNPSHIRRPNHKDSDFNSRYRPY</sequence>
<dbReference type="Proteomes" id="UP000077115">
    <property type="component" value="Unassembled WGS sequence"/>
</dbReference>
<dbReference type="PANTHER" id="PTHR22093">
    <property type="entry name" value="LEUKOCYTE RECEPTOR CLUSTER LRC MEMBER 1"/>
    <property type="match status" value="1"/>
</dbReference>
<organism evidence="3 4">
    <name type="scientific">Batrachochytrium dendrobatidis (strain JEL423)</name>
    <dbReference type="NCBI Taxonomy" id="403673"/>
    <lineage>
        <taxon>Eukaryota</taxon>
        <taxon>Fungi</taxon>
        <taxon>Fungi incertae sedis</taxon>
        <taxon>Chytridiomycota</taxon>
        <taxon>Chytridiomycota incertae sedis</taxon>
        <taxon>Chytridiomycetes</taxon>
        <taxon>Rhizophydiales</taxon>
        <taxon>Rhizophydiales incertae sedis</taxon>
        <taxon>Batrachochytrium</taxon>
    </lineage>
</organism>
<evidence type="ECO:0000259" key="2">
    <source>
        <dbReference type="SMART" id="SM01083"/>
    </source>
</evidence>
<feature type="domain" description="CBF1-interacting co-repressor CIR N-terminal" evidence="2">
    <location>
        <begin position="11"/>
        <end position="47"/>
    </location>
</feature>